<name>A0AAV0WD96_9HEMI</name>
<comment type="caution">
    <text evidence="1">The sequence shown here is derived from an EMBL/GenBank/DDBJ whole genome shotgun (WGS) entry which is preliminary data.</text>
</comment>
<organism evidence="1 2">
    <name type="scientific">Macrosiphum euphorbiae</name>
    <name type="common">potato aphid</name>
    <dbReference type="NCBI Taxonomy" id="13131"/>
    <lineage>
        <taxon>Eukaryota</taxon>
        <taxon>Metazoa</taxon>
        <taxon>Ecdysozoa</taxon>
        <taxon>Arthropoda</taxon>
        <taxon>Hexapoda</taxon>
        <taxon>Insecta</taxon>
        <taxon>Pterygota</taxon>
        <taxon>Neoptera</taxon>
        <taxon>Paraneoptera</taxon>
        <taxon>Hemiptera</taxon>
        <taxon>Sternorrhyncha</taxon>
        <taxon>Aphidomorpha</taxon>
        <taxon>Aphidoidea</taxon>
        <taxon>Aphididae</taxon>
        <taxon>Macrosiphini</taxon>
        <taxon>Macrosiphum</taxon>
    </lineage>
</organism>
<keyword evidence="2" id="KW-1185">Reference proteome</keyword>
<dbReference type="Proteomes" id="UP001160148">
    <property type="component" value="Unassembled WGS sequence"/>
</dbReference>
<reference evidence="1 2" key="1">
    <citation type="submission" date="2023-01" db="EMBL/GenBank/DDBJ databases">
        <authorList>
            <person name="Whitehead M."/>
        </authorList>
    </citation>
    <scope>NUCLEOTIDE SEQUENCE [LARGE SCALE GENOMIC DNA]</scope>
</reference>
<gene>
    <name evidence="1" type="ORF">MEUPH1_LOCUS9709</name>
</gene>
<protein>
    <recommendedName>
        <fullName evidence="3">Reverse transcriptase</fullName>
    </recommendedName>
</protein>
<proteinExistence type="predicted"/>
<accession>A0AAV0WD96</accession>
<sequence>MVVPVLKNQDKNRSDPESYRPIRILSVFSKPLEYLVCLRLREQIKPRMTEKQFGFTANRSSIDAILRMREWAESRDENYVLGMFLDISGAPYTAW</sequence>
<evidence type="ECO:0000313" key="2">
    <source>
        <dbReference type="Proteomes" id="UP001160148"/>
    </source>
</evidence>
<dbReference type="AlphaFoldDB" id="A0AAV0WD96"/>
<evidence type="ECO:0008006" key="3">
    <source>
        <dbReference type="Google" id="ProtNLM"/>
    </source>
</evidence>
<dbReference type="EMBL" id="CARXXK010000002">
    <property type="protein sequence ID" value="CAI6353608.1"/>
    <property type="molecule type" value="Genomic_DNA"/>
</dbReference>
<evidence type="ECO:0000313" key="1">
    <source>
        <dbReference type="EMBL" id="CAI6353608.1"/>
    </source>
</evidence>